<feature type="compositionally biased region" description="Low complexity" evidence="4">
    <location>
        <begin position="482"/>
        <end position="496"/>
    </location>
</feature>
<evidence type="ECO:0000259" key="5">
    <source>
        <dbReference type="PROSITE" id="PS50913"/>
    </source>
</evidence>
<dbReference type="EMBL" id="DS547102">
    <property type="protein sequence ID" value="EDR07944.1"/>
    <property type="molecule type" value="Genomic_DNA"/>
</dbReference>
<feature type="domain" description="GRIP" evidence="5">
    <location>
        <begin position="339"/>
        <end position="390"/>
    </location>
</feature>
<dbReference type="KEGG" id="lbc:LACBIDRAFT_297466"/>
<dbReference type="PROSITE" id="PS50913">
    <property type="entry name" value="GRIP"/>
    <property type="match status" value="1"/>
</dbReference>
<evidence type="ECO:0000256" key="2">
    <source>
        <dbReference type="ARBA" id="ARBA00023034"/>
    </source>
</evidence>
<comment type="subcellular location">
    <subcellularLocation>
        <location evidence="1">Golgi apparatus</location>
    </subcellularLocation>
</comment>
<dbReference type="OrthoDB" id="425925at2759"/>
<dbReference type="GO" id="GO:0005794">
    <property type="term" value="C:Golgi apparatus"/>
    <property type="evidence" value="ECO:0007669"/>
    <property type="project" value="UniProtKB-SubCell"/>
</dbReference>
<dbReference type="AlphaFoldDB" id="B0DB89"/>
<dbReference type="InterPro" id="IPR000237">
    <property type="entry name" value="GRIP_dom"/>
</dbReference>
<dbReference type="PANTHER" id="PTHR18921:SF2">
    <property type="entry name" value="THYROID RECEPTOR-INTERACTING PROTEIN 11"/>
    <property type="match status" value="1"/>
</dbReference>
<dbReference type="GeneID" id="6076640"/>
<reference evidence="6 7" key="1">
    <citation type="journal article" date="2008" name="Nature">
        <title>The genome of Laccaria bicolor provides insights into mycorrhizal symbiosis.</title>
        <authorList>
            <person name="Martin F."/>
            <person name="Aerts A."/>
            <person name="Ahren D."/>
            <person name="Brun A."/>
            <person name="Danchin E.G.J."/>
            <person name="Duchaussoy F."/>
            <person name="Gibon J."/>
            <person name="Kohler A."/>
            <person name="Lindquist E."/>
            <person name="Pereda V."/>
            <person name="Salamov A."/>
            <person name="Shapiro H.J."/>
            <person name="Wuyts J."/>
            <person name="Blaudez D."/>
            <person name="Buee M."/>
            <person name="Brokstein P."/>
            <person name="Canbaeck B."/>
            <person name="Cohen D."/>
            <person name="Courty P.E."/>
            <person name="Coutinho P.M."/>
            <person name="Delaruelle C."/>
            <person name="Detter J.C."/>
            <person name="Deveau A."/>
            <person name="DiFazio S."/>
            <person name="Duplessis S."/>
            <person name="Fraissinet-Tachet L."/>
            <person name="Lucic E."/>
            <person name="Frey-Klett P."/>
            <person name="Fourrey C."/>
            <person name="Feussner I."/>
            <person name="Gay G."/>
            <person name="Grimwood J."/>
            <person name="Hoegger P.J."/>
            <person name="Jain P."/>
            <person name="Kilaru S."/>
            <person name="Labbe J."/>
            <person name="Lin Y.C."/>
            <person name="Legue V."/>
            <person name="Le Tacon F."/>
            <person name="Marmeisse R."/>
            <person name="Melayah D."/>
            <person name="Montanini B."/>
            <person name="Muratet M."/>
            <person name="Nehls U."/>
            <person name="Niculita-Hirzel H."/>
            <person name="Oudot-Le Secq M.P."/>
            <person name="Peter M."/>
            <person name="Quesneville H."/>
            <person name="Rajashekar B."/>
            <person name="Reich M."/>
            <person name="Rouhier N."/>
            <person name="Schmutz J."/>
            <person name="Yin T."/>
            <person name="Chalot M."/>
            <person name="Henrissat B."/>
            <person name="Kuees U."/>
            <person name="Lucas S."/>
            <person name="Van de Peer Y."/>
            <person name="Podila G.K."/>
            <person name="Polle A."/>
            <person name="Pukkila P.J."/>
            <person name="Richardson P.M."/>
            <person name="Rouze P."/>
            <person name="Sanders I.R."/>
            <person name="Stajich J.E."/>
            <person name="Tunlid A."/>
            <person name="Tuskan G."/>
            <person name="Grigoriev I.V."/>
        </authorList>
    </citation>
    <scope>NUCLEOTIDE SEQUENCE [LARGE SCALE GENOMIC DNA]</scope>
    <source>
        <strain evidence="7">S238N-H82 / ATCC MYA-4686</strain>
    </source>
</reference>
<feature type="compositionally biased region" description="Basic and acidic residues" evidence="4">
    <location>
        <begin position="24"/>
        <end position="34"/>
    </location>
</feature>
<accession>B0DB89</accession>
<dbReference type="GO" id="GO:0006888">
    <property type="term" value="P:endoplasmic reticulum to Golgi vesicle-mediated transport"/>
    <property type="evidence" value="ECO:0007669"/>
    <property type="project" value="TreeGrafter"/>
</dbReference>
<gene>
    <name evidence="6" type="ORF">LACBIDRAFT_297466</name>
</gene>
<feature type="region of interest" description="Disordered" evidence="4">
    <location>
        <begin position="402"/>
        <end position="429"/>
    </location>
</feature>
<dbReference type="STRING" id="486041.B0DB89"/>
<feature type="region of interest" description="Disordered" evidence="4">
    <location>
        <begin position="449"/>
        <end position="512"/>
    </location>
</feature>
<feature type="compositionally biased region" description="Low complexity" evidence="4">
    <location>
        <begin position="402"/>
        <end position="418"/>
    </location>
</feature>
<feature type="region of interest" description="Disordered" evidence="4">
    <location>
        <begin position="1"/>
        <end position="63"/>
    </location>
</feature>
<dbReference type="Pfam" id="PF10375">
    <property type="entry name" value="GRAB"/>
    <property type="match status" value="1"/>
</dbReference>
<keyword evidence="7" id="KW-1185">Reference proteome</keyword>
<evidence type="ECO:0000256" key="1">
    <source>
        <dbReference type="ARBA" id="ARBA00004555"/>
    </source>
</evidence>
<sequence length="512" mass="57676">MPTNGTPNSPPIPSHSPSNSISTKESRLSIDSERSVSNSAPPTLPNGVNGHTLSNGKQNEDDDGDLVERLQRELEQTREEKETLATQYRNLLAKLTQMRTTLGNKLKQDAEELDRREQLIQQLTTQNEDLLSTVETLKQELIDSHEEADRAQIELDAMRNRALHENAQEALIRERELREAQTELERCRMERDEWERTALHEKVISDDLKSTAETLTRDLELEIEAREREADQLVLERQKSENLQSVLQDFQSDKDRELRQAVKDYESQVVQTTQLLAEFKHRALTAELQLEESNTNIIRTQELEKEVKEKTFLIGKLRHEAVILNEHLMEALRRLRRNSTDTNVDRRLVTNVLLSFLNTPRADGKRFEMLSLLSSILSWSEQEREKAGLQRSSSFLNSTIASPPSSSFWSRSVSASGSPAGKAGELEKSDETESFSRLWVEFLLTEAAAGDTPSRSASNTSLPGSPTVSSHLMTPTKGGRRLSSFSSAGMASSPSLLQPPPSRKGKEKAPDS</sequence>
<evidence type="ECO:0000313" key="7">
    <source>
        <dbReference type="Proteomes" id="UP000001194"/>
    </source>
</evidence>
<keyword evidence="3" id="KW-0175">Coiled coil</keyword>
<evidence type="ECO:0000313" key="6">
    <source>
        <dbReference type="EMBL" id="EDR07944.1"/>
    </source>
</evidence>
<dbReference type="GO" id="GO:0031267">
    <property type="term" value="F:small GTPase binding"/>
    <property type="evidence" value="ECO:0007669"/>
    <property type="project" value="TreeGrafter"/>
</dbReference>
<dbReference type="PANTHER" id="PTHR18921">
    <property type="entry name" value="MYOSIN HEAVY CHAIN - RELATED"/>
    <property type="match status" value="1"/>
</dbReference>
<proteinExistence type="predicted"/>
<name>B0DB89_LACBS</name>
<dbReference type="HOGENOM" id="CLU_020680_2_0_1"/>
<dbReference type="GO" id="GO:0007030">
    <property type="term" value="P:Golgi organization"/>
    <property type="evidence" value="ECO:0007669"/>
    <property type="project" value="TreeGrafter"/>
</dbReference>
<protein>
    <submittedName>
        <fullName evidence="6">Predicted protein</fullName>
    </submittedName>
</protein>
<organism evidence="7">
    <name type="scientific">Laccaria bicolor (strain S238N-H82 / ATCC MYA-4686)</name>
    <name type="common">Bicoloured deceiver</name>
    <name type="synonym">Laccaria laccata var. bicolor</name>
    <dbReference type="NCBI Taxonomy" id="486041"/>
    <lineage>
        <taxon>Eukaryota</taxon>
        <taxon>Fungi</taxon>
        <taxon>Dikarya</taxon>
        <taxon>Basidiomycota</taxon>
        <taxon>Agaricomycotina</taxon>
        <taxon>Agaricomycetes</taxon>
        <taxon>Agaricomycetidae</taxon>
        <taxon>Agaricales</taxon>
        <taxon>Agaricineae</taxon>
        <taxon>Hydnangiaceae</taxon>
        <taxon>Laccaria</taxon>
    </lineage>
</organism>
<feature type="compositionally biased region" description="Polar residues" evidence="4">
    <location>
        <begin position="453"/>
        <end position="473"/>
    </location>
</feature>
<dbReference type="Proteomes" id="UP000001194">
    <property type="component" value="Unassembled WGS sequence"/>
</dbReference>
<evidence type="ECO:0000256" key="4">
    <source>
        <dbReference type="SAM" id="MobiDB-lite"/>
    </source>
</evidence>
<dbReference type="InParanoid" id="B0DB89"/>
<keyword evidence="2" id="KW-0333">Golgi apparatus</keyword>
<dbReference type="InterPro" id="IPR019459">
    <property type="entry name" value="GRAB"/>
</dbReference>
<evidence type="ECO:0000256" key="3">
    <source>
        <dbReference type="ARBA" id="ARBA00023054"/>
    </source>
</evidence>
<dbReference type="RefSeq" id="XP_001881014.1">
    <property type="nucleotide sequence ID" value="XM_001880979.1"/>
</dbReference>